<dbReference type="PANTHER" id="PTHR23506">
    <property type="entry name" value="GH10249P"/>
    <property type="match status" value="1"/>
</dbReference>
<dbReference type="InterPro" id="IPR020846">
    <property type="entry name" value="MFS_dom"/>
</dbReference>
<protein>
    <recommendedName>
        <fullName evidence="8">Major facilitator superfamily (MFS) profile domain-containing protein</fullName>
    </recommendedName>
</protein>
<feature type="transmembrane region" description="Helical" evidence="7">
    <location>
        <begin position="57"/>
        <end position="78"/>
    </location>
</feature>
<evidence type="ECO:0000256" key="6">
    <source>
        <dbReference type="SAM" id="MobiDB-lite"/>
    </source>
</evidence>
<dbReference type="InterPro" id="IPR050930">
    <property type="entry name" value="MFS_Vesicular_Transporter"/>
</dbReference>
<keyword evidence="2" id="KW-0813">Transport</keyword>
<evidence type="ECO:0000256" key="2">
    <source>
        <dbReference type="ARBA" id="ARBA00022448"/>
    </source>
</evidence>
<feature type="transmembrane region" description="Helical" evidence="7">
    <location>
        <begin position="303"/>
        <end position="325"/>
    </location>
</feature>
<dbReference type="EMBL" id="JALJOT010000011">
    <property type="protein sequence ID" value="KAK9905881.1"/>
    <property type="molecule type" value="Genomic_DNA"/>
</dbReference>
<feature type="transmembrane region" description="Helical" evidence="7">
    <location>
        <begin position="90"/>
        <end position="110"/>
    </location>
</feature>
<dbReference type="Pfam" id="PF07690">
    <property type="entry name" value="MFS_1"/>
    <property type="match status" value="1"/>
</dbReference>
<dbReference type="Gene3D" id="1.20.1250.20">
    <property type="entry name" value="MFS general substrate transporter like domains"/>
    <property type="match status" value="2"/>
</dbReference>
<dbReference type="InterPro" id="IPR011701">
    <property type="entry name" value="MFS"/>
</dbReference>
<name>A0ABR2YIB1_9CHLO</name>
<keyword evidence="4 7" id="KW-1133">Transmembrane helix</keyword>
<feature type="transmembrane region" description="Helical" evidence="7">
    <location>
        <begin position="270"/>
        <end position="291"/>
    </location>
</feature>
<dbReference type="PANTHER" id="PTHR23506:SF26">
    <property type="entry name" value="MFS-TYPE TRANSPORTER SLC18B1"/>
    <property type="match status" value="1"/>
</dbReference>
<proteinExistence type="predicted"/>
<comment type="caution">
    <text evidence="9">The sequence shown here is derived from an EMBL/GenBank/DDBJ whole genome shotgun (WGS) entry which is preliminary data.</text>
</comment>
<accession>A0ABR2YIB1</accession>
<organism evidence="9 10">
    <name type="scientific">Coccomyxa subellipsoidea</name>
    <dbReference type="NCBI Taxonomy" id="248742"/>
    <lineage>
        <taxon>Eukaryota</taxon>
        <taxon>Viridiplantae</taxon>
        <taxon>Chlorophyta</taxon>
        <taxon>core chlorophytes</taxon>
        <taxon>Trebouxiophyceae</taxon>
        <taxon>Trebouxiophyceae incertae sedis</taxon>
        <taxon>Coccomyxaceae</taxon>
        <taxon>Coccomyxa</taxon>
    </lineage>
</organism>
<feature type="domain" description="Major facilitator superfamily (MFS) profile" evidence="8">
    <location>
        <begin position="23"/>
        <end position="431"/>
    </location>
</feature>
<feature type="transmembrane region" description="Helical" evidence="7">
    <location>
        <begin position="189"/>
        <end position="207"/>
    </location>
</feature>
<reference evidence="9 10" key="1">
    <citation type="journal article" date="2024" name="Nat. Commun.">
        <title>Phylogenomics reveals the evolutionary origins of lichenization in chlorophyte algae.</title>
        <authorList>
            <person name="Puginier C."/>
            <person name="Libourel C."/>
            <person name="Otte J."/>
            <person name="Skaloud P."/>
            <person name="Haon M."/>
            <person name="Grisel S."/>
            <person name="Petersen M."/>
            <person name="Berrin J.G."/>
            <person name="Delaux P.M."/>
            <person name="Dal Grande F."/>
            <person name="Keller J."/>
        </authorList>
    </citation>
    <scope>NUCLEOTIDE SEQUENCE [LARGE SCALE GENOMIC DNA]</scope>
    <source>
        <strain evidence="9 10">SAG 216-7</strain>
    </source>
</reference>
<keyword evidence="5 7" id="KW-0472">Membrane</keyword>
<evidence type="ECO:0000259" key="8">
    <source>
        <dbReference type="PROSITE" id="PS50850"/>
    </source>
</evidence>
<evidence type="ECO:0000256" key="1">
    <source>
        <dbReference type="ARBA" id="ARBA00004141"/>
    </source>
</evidence>
<sequence>MAHAHGHAGTQALDIDDTTRRWSFGCLCGALLLVNATFTLLSPIFPQEAERRHVSPSLVGLVFSIYSFASVAASPLLGRMVQLGYIKRRSLLLSGLLVVCTSTALFGFVSEIDHEQFFTAACLILRAIMGLGCAAVDTASMALSASLYGGTPFLGTAMGIQESVLSIGWVVGPVVGGYAAQLAGFGAPFFITAALAFTCYPALCVLMPRGKEADMGDEEHEDIAVGRLLRAPSFFLLLVSAMLGAAIITLLDPTLGPHLEDILGYGPGTIGIAFAVIAGVYAAFTPLAGLLGDYIGRLPVMSIGLLISAASYLLIGPIPLLQPLLGPQMYWLVWVALGGVGIGAGMTFVPSLPALLHAARTLGFDQEGVDDLVSGILMGSYHSGGGGGPLVGGAAKHLLGFPWSGAAFACILAFQGVVIAVLASLMPPEPKYVDEPPTKLPPISEEGTPPADMETGGLPEMPPAPGIGGSGAAQVLERVPSSAALAGPQTRPIALRRSSSFGMRPGSGAGSFAGRSLTRTGSYSMLGQTSRSSSYADLSNRGVREALLPSEE</sequence>
<evidence type="ECO:0000313" key="10">
    <source>
        <dbReference type="Proteomes" id="UP001491310"/>
    </source>
</evidence>
<gene>
    <name evidence="9" type="ORF">WJX75_008082</name>
</gene>
<evidence type="ECO:0000256" key="5">
    <source>
        <dbReference type="ARBA" id="ARBA00023136"/>
    </source>
</evidence>
<keyword evidence="10" id="KW-1185">Reference proteome</keyword>
<evidence type="ECO:0000256" key="3">
    <source>
        <dbReference type="ARBA" id="ARBA00022692"/>
    </source>
</evidence>
<comment type="subcellular location">
    <subcellularLocation>
        <location evidence="1">Membrane</location>
        <topology evidence="1">Multi-pass membrane protein</topology>
    </subcellularLocation>
</comment>
<keyword evidence="3 7" id="KW-0812">Transmembrane</keyword>
<feature type="region of interest" description="Disordered" evidence="6">
    <location>
        <begin position="433"/>
        <end position="552"/>
    </location>
</feature>
<feature type="transmembrane region" description="Helical" evidence="7">
    <location>
        <begin position="22"/>
        <end position="45"/>
    </location>
</feature>
<evidence type="ECO:0000313" key="9">
    <source>
        <dbReference type="EMBL" id="KAK9905881.1"/>
    </source>
</evidence>
<evidence type="ECO:0000256" key="7">
    <source>
        <dbReference type="SAM" id="Phobius"/>
    </source>
</evidence>
<evidence type="ECO:0000256" key="4">
    <source>
        <dbReference type="ARBA" id="ARBA00022989"/>
    </source>
</evidence>
<feature type="transmembrane region" description="Helical" evidence="7">
    <location>
        <begin position="406"/>
        <end position="426"/>
    </location>
</feature>
<dbReference type="Proteomes" id="UP001491310">
    <property type="component" value="Unassembled WGS sequence"/>
</dbReference>
<feature type="transmembrane region" description="Helical" evidence="7">
    <location>
        <begin position="331"/>
        <end position="356"/>
    </location>
</feature>
<feature type="compositionally biased region" description="Polar residues" evidence="6">
    <location>
        <begin position="517"/>
        <end position="537"/>
    </location>
</feature>
<feature type="transmembrane region" description="Helical" evidence="7">
    <location>
        <begin position="228"/>
        <end position="250"/>
    </location>
</feature>
<dbReference type="InterPro" id="IPR036259">
    <property type="entry name" value="MFS_trans_sf"/>
</dbReference>
<dbReference type="PROSITE" id="PS50850">
    <property type="entry name" value="MFS"/>
    <property type="match status" value="1"/>
</dbReference>
<dbReference type="SUPFAM" id="SSF103473">
    <property type="entry name" value="MFS general substrate transporter"/>
    <property type="match status" value="1"/>
</dbReference>
<feature type="transmembrane region" description="Helical" evidence="7">
    <location>
        <begin position="116"/>
        <end position="143"/>
    </location>
</feature>